<dbReference type="SUPFAM" id="SSF103473">
    <property type="entry name" value="MFS general substrate transporter"/>
    <property type="match status" value="1"/>
</dbReference>
<protein>
    <submittedName>
        <fullName evidence="8">Sugar transporter</fullName>
    </submittedName>
</protein>
<dbReference type="EMBL" id="JAGPXD010000004">
    <property type="protein sequence ID" value="KAH7357793.1"/>
    <property type="molecule type" value="Genomic_DNA"/>
</dbReference>
<feature type="transmembrane region" description="Helical" evidence="6">
    <location>
        <begin position="236"/>
        <end position="255"/>
    </location>
</feature>
<dbReference type="Proteomes" id="UP000813385">
    <property type="component" value="Unassembled WGS sequence"/>
</dbReference>
<keyword evidence="5 6" id="KW-0472">Membrane</keyword>
<dbReference type="OrthoDB" id="3936150at2759"/>
<feature type="transmembrane region" description="Helical" evidence="6">
    <location>
        <begin position="402"/>
        <end position="420"/>
    </location>
</feature>
<dbReference type="InterPro" id="IPR020846">
    <property type="entry name" value="MFS_dom"/>
</dbReference>
<evidence type="ECO:0000256" key="3">
    <source>
        <dbReference type="ARBA" id="ARBA00022692"/>
    </source>
</evidence>
<organism evidence="8 9">
    <name type="scientific">Plectosphaerella cucumerina</name>
    <dbReference type="NCBI Taxonomy" id="40658"/>
    <lineage>
        <taxon>Eukaryota</taxon>
        <taxon>Fungi</taxon>
        <taxon>Dikarya</taxon>
        <taxon>Ascomycota</taxon>
        <taxon>Pezizomycotina</taxon>
        <taxon>Sordariomycetes</taxon>
        <taxon>Hypocreomycetidae</taxon>
        <taxon>Glomerellales</taxon>
        <taxon>Plectosphaerellaceae</taxon>
        <taxon>Plectosphaerella</taxon>
    </lineage>
</organism>
<dbReference type="Gene3D" id="1.20.1250.20">
    <property type="entry name" value="MFS general substrate transporter like domains"/>
    <property type="match status" value="1"/>
</dbReference>
<feature type="transmembrane region" description="Helical" evidence="6">
    <location>
        <begin position="68"/>
        <end position="89"/>
    </location>
</feature>
<proteinExistence type="predicted"/>
<evidence type="ECO:0000256" key="1">
    <source>
        <dbReference type="ARBA" id="ARBA00004141"/>
    </source>
</evidence>
<name>A0A8K0TG18_9PEZI</name>
<comment type="subcellular location">
    <subcellularLocation>
        <location evidence="1">Membrane</location>
        <topology evidence="1">Multi-pass membrane protein</topology>
    </subcellularLocation>
</comment>
<comment type="caution">
    <text evidence="8">The sequence shown here is derived from an EMBL/GenBank/DDBJ whole genome shotgun (WGS) entry which is preliminary data.</text>
</comment>
<dbReference type="AlphaFoldDB" id="A0A8K0TG18"/>
<feature type="transmembrane region" description="Helical" evidence="6">
    <location>
        <begin position="426"/>
        <end position="446"/>
    </location>
</feature>
<dbReference type="PANTHER" id="PTHR23511:SF4">
    <property type="entry name" value="MAJOR FACILITATOR SUPERFAMILY (MFS) PROFILE DOMAIN-CONTAINING PROTEIN"/>
    <property type="match status" value="1"/>
</dbReference>
<feature type="transmembrane region" description="Helical" evidence="6">
    <location>
        <begin position="131"/>
        <end position="148"/>
    </location>
</feature>
<feature type="transmembrane region" description="Helical" evidence="6">
    <location>
        <begin position="334"/>
        <end position="353"/>
    </location>
</feature>
<evidence type="ECO:0000313" key="9">
    <source>
        <dbReference type="Proteomes" id="UP000813385"/>
    </source>
</evidence>
<dbReference type="PROSITE" id="PS50850">
    <property type="entry name" value="MFS"/>
    <property type="match status" value="1"/>
</dbReference>
<evidence type="ECO:0000256" key="6">
    <source>
        <dbReference type="SAM" id="Phobius"/>
    </source>
</evidence>
<accession>A0A8K0TG18</accession>
<dbReference type="GO" id="GO:0016020">
    <property type="term" value="C:membrane"/>
    <property type="evidence" value="ECO:0007669"/>
    <property type="project" value="UniProtKB-SubCell"/>
</dbReference>
<dbReference type="PANTHER" id="PTHR23511">
    <property type="entry name" value="SYNAPTIC VESICLE GLYCOPROTEIN 2"/>
    <property type="match status" value="1"/>
</dbReference>
<feature type="transmembrane region" description="Helical" evidence="6">
    <location>
        <begin position="101"/>
        <end position="124"/>
    </location>
</feature>
<feature type="domain" description="Major facilitator superfamily (MFS) profile" evidence="7">
    <location>
        <begin position="65"/>
        <end position="511"/>
    </location>
</feature>
<dbReference type="InterPro" id="IPR011701">
    <property type="entry name" value="MFS"/>
</dbReference>
<keyword evidence="9" id="KW-1185">Reference proteome</keyword>
<dbReference type="InterPro" id="IPR036259">
    <property type="entry name" value="MFS_trans_sf"/>
</dbReference>
<gene>
    <name evidence="8" type="ORF">B0T11DRAFT_319042</name>
</gene>
<dbReference type="GO" id="GO:0022857">
    <property type="term" value="F:transmembrane transporter activity"/>
    <property type="evidence" value="ECO:0007669"/>
    <property type="project" value="InterPro"/>
</dbReference>
<evidence type="ECO:0000256" key="2">
    <source>
        <dbReference type="ARBA" id="ARBA00022448"/>
    </source>
</evidence>
<dbReference type="InterPro" id="IPR005829">
    <property type="entry name" value="Sugar_transporter_CS"/>
</dbReference>
<reference evidence="8" key="1">
    <citation type="journal article" date="2021" name="Nat. Commun.">
        <title>Genetic determinants of endophytism in the Arabidopsis root mycobiome.</title>
        <authorList>
            <person name="Mesny F."/>
            <person name="Miyauchi S."/>
            <person name="Thiergart T."/>
            <person name="Pickel B."/>
            <person name="Atanasova L."/>
            <person name="Karlsson M."/>
            <person name="Huettel B."/>
            <person name="Barry K.W."/>
            <person name="Haridas S."/>
            <person name="Chen C."/>
            <person name="Bauer D."/>
            <person name="Andreopoulos W."/>
            <person name="Pangilinan J."/>
            <person name="LaButti K."/>
            <person name="Riley R."/>
            <person name="Lipzen A."/>
            <person name="Clum A."/>
            <person name="Drula E."/>
            <person name="Henrissat B."/>
            <person name="Kohler A."/>
            <person name="Grigoriev I.V."/>
            <person name="Martin F.M."/>
            <person name="Hacquard S."/>
        </authorList>
    </citation>
    <scope>NUCLEOTIDE SEQUENCE</scope>
    <source>
        <strain evidence="8">MPI-CAGE-AT-0016</strain>
    </source>
</reference>
<evidence type="ECO:0000313" key="8">
    <source>
        <dbReference type="EMBL" id="KAH7357793.1"/>
    </source>
</evidence>
<keyword evidence="3 6" id="KW-0812">Transmembrane</keyword>
<evidence type="ECO:0000259" key="7">
    <source>
        <dbReference type="PROSITE" id="PS50850"/>
    </source>
</evidence>
<dbReference type="Pfam" id="PF07690">
    <property type="entry name" value="MFS_1"/>
    <property type="match status" value="1"/>
</dbReference>
<keyword evidence="4 6" id="KW-1133">Transmembrane helix</keyword>
<sequence length="517" mass="55852">MAATSESSDIGNPSASHDTEKNMIVAVPSNAEGVADVMHRLPDAVDANLFAVERAIDAIGFGKVQWQLALSCGFGFLADQMLLVSVSLVGPQTIPEFAPTYPTLLPVALYAGLLAGAVVLGVSADNFGRRTIWQISIFGISIVAMISASAPNWAALNCFVTLCGFFGGGNLAIDLTILAESIPSNWTWVLCGLASIWGLGNTVAGLIAWALLVPYGCPPEATPETCPRSANMGWRYLYITLGGLCLIMALVRAFIMRTFESPKWLVSCGRYQEAVDVLNQMSAVNKLDYRISIEEFDQSVRTETSEKSVRENIRRLAGLFSGGKQLRLMSCLTTMWMLIGIAYPLYTIFLPYYLRANGANFGDTSNYTTYRDWSVSSVVGIFGPILSMWMVSHKWFLSRRSLIITGAACAAFSGAFTTVRNAGQNLGFSCMINFWLNALYAVIYAYTPQSLSVENRGLGNGLLMATGRAASLTAPFIATFADVTTSAPIWVSCACYIVIGLVGLVLPVDTVPFRRSA</sequence>
<evidence type="ECO:0000256" key="5">
    <source>
        <dbReference type="ARBA" id="ARBA00023136"/>
    </source>
</evidence>
<keyword evidence="2" id="KW-0813">Transport</keyword>
<feature type="transmembrane region" description="Helical" evidence="6">
    <location>
        <begin position="487"/>
        <end position="508"/>
    </location>
</feature>
<evidence type="ECO:0000256" key="4">
    <source>
        <dbReference type="ARBA" id="ARBA00022989"/>
    </source>
</evidence>
<keyword evidence="8" id="KW-0762">Sugar transport</keyword>
<dbReference type="PROSITE" id="PS00216">
    <property type="entry name" value="SUGAR_TRANSPORT_1"/>
    <property type="match status" value="1"/>
</dbReference>
<feature type="transmembrane region" description="Helical" evidence="6">
    <location>
        <begin position="373"/>
        <end position="390"/>
    </location>
</feature>
<dbReference type="CDD" id="cd17316">
    <property type="entry name" value="MFS_SV2_like"/>
    <property type="match status" value="1"/>
</dbReference>
<feature type="transmembrane region" description="Helical" evidence="6">
    <location>
        <begin position="185"/>
        <end position="216"/>
    </location>
</feature>